<dbReference type="RefSeq" id="WP_167204476.1">
    <property type="nucleotide sequence ID" value="NZ_CP050063.1"/>
</dbReference>
<protein>
    <submittedName>
        <fullName evidence="1">MmcQ/YjbR family DNA-binding protein</fullName>
    </submittedName>
</protein>
<dbReference type="EMBL" id="CP050063">
    <property type="protein sequence ID" value="QIP11363.1"/>
    <property type="molecule type" value="Genomic_DNA"/>
</dbReference>
<sequence length="116" mass="13269">MIGLDLIRKVALSFPETTEQPHFEKPSFKIGKKIFATYNGPHNRVCVKLSEIDQDVFSSFDSSIIYPVPNKWGKQGWTLINLNKVLEETLVDALTMAYCEVAPKKLAFMVKQSRYE</sequence>
<accession>A0A6G9AGP6</accession>
<dbReference type="InterPro" id="IPR038056">
    <property type="entry name" value="YjbR-like_sf"/>
</dbReference>
<dbReference type="Pfam" id="PF04237">
    <property type="entry name" value="YjbR"/>
    <property type="match status" value="1"/>
</dbReference>
<evidence type="ECO:0000313" key="2">
    <source>
        <dbReference type="Proteomes" id="UP000501802"/>
    </source>
</evidence>
<reference evidence="1 2" key="1">
    <citation type="submission" date="2020-03" db="EMBL/GenBank/DDBJ databases">
        <authorList>
            <person name="Kim M.K."/>
        </authorList>
    </citation>
    <scope>NUCLEOTIDE SEQUENCE [LARGE SCALE GENOMIC DNA]</scope>
    <source>
        <strain evidence="1 2">BT328</strain>
    </source>
</reference>
<organism evidence="1 2">
    <name type="scientific">Spirosoma aureum</name>
    <dbReference type="NCBI Taxonomy" id="2692134"/>
    <lineage>
        <taxon>Bacteria</taxon>
        <taxon>Pseudomonadati</taxon>
        <taxon>Bacteroidota</taxon>
        <taxon>Cytophagia</taxon>
        <taxon>Cytophagales</taxon>
        <taxon>Cytophagaceae</taxon>
        <taxon>Spirosoma</taxon>
    </lineage>
</organism>
<name>A0A6G9AGP6_9BACT</name>
<dbReference type="Gene3D" id="3.90.1150.30">
    <property type="match status" value="1"/>
</dbReference>
<gene>
    <name evidence="1" type="ORF">G8759_01275</name>
</gene>
<keyword evidence="1" id="KW-0238">DNA-binding</keyword>
<proteinExistence type="predicted"/>
<dbReference type="KEGG" id="spib:G8759_01275"/>
<dbReference type="Proteomes" id="UP000501802">
    <property type="component" value="Chromosome"/>
</dbReference>
<dbReference type="GO" id="GO:0003677">
    <property type="term" value="F:DNA binding"/>
    <property type="evidence" value="ECO:0007669"/>
    <property type="project" value="UniProtKB-KW"/>
</dbReference>
<keyword evidence="2" id="KW-1185">Reference proteome</keyword>
<evidence type="ECO:0000313" key="1">
    <source>
        <dbReference type="EMBL" id="QIP11363.1"/>
    </source>
</evidence>
<dbReference type="SUPFAM" id="SSF142906">
    <property type="entry name" value="YjbR-like"/>
    <property type="match status" value="1"/>
</dbReference>
<dbReference type="AlphaFoldDB" id="A0A6G9AGP6"/>
<dbReference type="InterPro" id="IPR058532">
    <property type="entry name" value="YjbR/MT2646/Rv2570-like"/>
</dbReference>